<proteinExistence type="inferred from homology"/>
<dbReference type="InterPro" id="IPR036866">
    <property type="entry name" value="RibonucZ/Hydroxyglut_hydro"/>
</dbReference>
<dbReference type="InterPro" id="IPR001279">
    <property type="entry name" value="Metallo-B-lactamas"/>
</dbReference>
<dbReference type="InterPro" id="IPR051013">
    <property type="entry name" value="MBL_superfamily_lactonases"/>
</dbReference>
<accession>A0AA35MFA7</accession>
<keyword evidence="4" id="KW-0378">Hydrolase</keyword>
<feature type="domain" description="Metallo-beta-lactamase" evidence="6">
    <location>
        <begin position="34"/>
        <end position="68"/>
    </location>
</feature>
<comment type="caution">
    <text evidence="7">The sequence shown here is derived from an EMBL/GenBank/DDBJ whole genome shotgun (WGS) entry which is preliminary data.</text>
</comment>
<reference evidence="7" key="1">
    <citation type="submission" date="2023-01" db="EMBL/GenBank/DDBJ databases">
        <authorList>
            <person name="Piombo E."/>
        </authorList>
    </citation>
    <scope>NUCLEOTIDE SEQUENCE</scope>
</reference>
<dbReference type="AlphaFoldDB" id="A0AA35MFA7"/>
<dbReference type="GO" id="GO:0046872">
    <property type="term" value="F:metal ion binding"/>
    <property type="evidence" value="ECO:0007669"/>
    <property type="project" value="UniProtKB-KW"/>
</dbReference>
<evidence type="ECO:0000259" key="6">
    <source>
        <dbReference type="Pfam" id="PF00753"/>
    </source>
</evidence>
<organism evidence="7 8">
    <name type="scientific">Clonostachys chloroleuca</name>
    <dbReference type="NCBI Taxonomy" id="1926264"/>
    <lineage>
        <taxon>Eukaryota</taxon>
        <taxon>Fungi</taxon>
        <taxon>Dikarya</taxon>
        <taxon>Ascomycota</taxon>
        <taxon>Pezizomycotina</taxon>
        <taxon>Sordariomycetes</taxon>
        <taxon>Hypocreomycetidae</taxon>
        <taxon>Hypocreales</taxon>
        <taxon>Bionectriaceae</taxon>
        <taxon>Clonostachys</taxon>
    </lineage>
</organism>
<dbReference type="PANTHER" id="PTHR42978:SF2">
    <property type="entry name" value="102 KBASES UNSTABLE REGION: FROM 1 TO 119443"/>
    <property type="match status" value="1"/>
</dbReference>
<evidence type="ECO:0000256" key="2">
    <source>
        <dbReference type="ARBA" id="ARBA00007749"/>
    </source>
</evidence>
<protein>
    <recommendedName>
        <fullName evidence="6">Metallo-beta-lactamase domain-containing protein</fullName>
    </recommendedName>
</protein>
<evidence type="ECO:0000313" key="8">
    <source>
        <dbReference type="Proteomes" id="UP001160390"/>
    </source>
</evidence>
<dbReference type="Proteomes" id="UP001160390">
    <property type="component" value="Unassembled WGS sequence"/>
</dbReference>
<evidence type="ECO:0000313" key="7">
    <source>
        <dbReference type="EMBL" id="CAI6095907.1"/>
    </source>
</evidence>
<name>A0AA35MFA7_9HYPO</name>
<keyword evidence="8" id="KW-1185">Reference proteome</keyword>
<keyword evidence="3" id="KW-0479">Metal-binding</keyword>
<comment type="similarity">
    <text evidence="2">Belongs to the metallo-beta-lactamase superfamily.</text>
</comment>
<dbReference type="CDD" id="cd07730">
    <property type="entry name" value="metallo-hydrolase-like_MBL-fold"/>
    <property type="match status" value="1"/>
</dbReference>
<comment type="cofactor">
    <cofactor evidence="1">
        <name>Zn(2+)</name>
        <dbReference type="ChEBI" id="CHEBI:29105"/>
    </cofactor>
</comment>
<evidence type="ECO:0000256" key="1">
    <source>
        <dbReference type="ARBA" id="ARBA00001947"/>
    </source>
</evidence>
<keyword evidence="5" id="KW-0862">Zinc</keyword>
<sequence length="244" mass="26887">MTDAFLDLHKLPRVAKKEFDIIEPQVPKDASDLLFEASMKPDDIKYIILSHLHFDHTGDVSQYPEAQVLLGPASISAAAPEYPTVDESPFDGAIFAHARNDFPFDKGIDFFGDGTLYILDAPGHMQGHQIALARTGTQEWAAMGGDCCHHRDFLEGFSRDIGVSVGPGSQAGFHKDPEDAKATISKTQILHSNPEVLVVLAHDANIDGCIPLYPEKLNGWPERNLKNLTRKGVLTLEEVKARYN</sequence>
<gene>
    <name evidence="7" type="ORF">CCHLO57077_00015923</name>
</gene>
<evidence type="ECO:0000256" key="3">
    <source>
        <dbReference type="ARBA" id="ARBA00022723"/>
    </source>
</evidence>
<dbReference type="PANTHER" id="PTHR42978">
    <property type="entry name" value="QUORUM-QUENCHING LACTONASE YTNP-RELATED-RELATED"/>
    <property type="match status" value="1"/>
</dbReference>
<evidence type="ECO:0000256" key="4">
    <source>
        <dbReference type="ARBA" id="ARBA00022801"/>
    </source>
</evidence>
<dbReference type="EMBL" id="CABFNP030001271">
    <property type="protein sequence ID" value="CAI6095907.1"/>
    <property type="molecule type" value="Genomic_DNA"/>
</dbReference>
<dbReference type="Pfam" id="PF00753">
    <property type="entry name" value="Lactamase_B"/>
    <property type="match status" value="1"/>
</dbReference>
<dbReference type="SUPFAM" id="SSF56281">
    <property type="entry name" value="Metallo-hydrolase/oxidoreductase"/>
    <property type="match status" value="1"/>
</dbReference>
<dbReference type="Gene3D" id="3.60.15.10">
    <property type="entry name" value="Ribonuclease Z/Hydroxyacylglutathione hydrolase-like"/>
    <property type="match status" value="1"/>
</dbReference>
<evidence type="ECO:0000256" key="5">
    <source>
        <dbReference type="ARBA" id="ARBA00022833"/>
    </source>
</evidence>
<dbReference type="GO" id="GO:0016787">
    <property type="term" value="F:hydrolase activity"/>
    <property type="evidence" value="ECO:0007669"/>
    <property type="project" value="UniProtKB-KW"/>
</dbReference>